<evidence type="ECO:0000313" key="2">
    <source>
        <dbReference type="Proteomes" id="UP001595693"/>
    </source>
</evidence>
<protein>
    <submittedName>
        <fullName evidence="1">Uncharacterized protein</fullName>
    </submittedName>
</protein>
<sequence>MNHEDIKKEIRDIEERIAALREKISQPAEINWAPGLKLEIQPKEDQGRLLVRHAELGSTIVNYEQDHLVLIALPQDGDTPVLSLSFERTRLVKDVRQDDGKPLVGFFENASRHVVEVVSETGEVVRYRAPGSNNSSITLRETFLAQYVSFVGPVYWPVRVDTTWLRLAVPAYMGNDQIPHMERPVGNYLLNIVDDLTYDAETDAFVIGAGTPEAKAYQPKRSACMARERRSTPSAPACGTGPSLQATIDEPVPLNQYQNGPAPSPGAGPFFLVTTL</sequence>
<gene>
    <name evidence="1" type="ORF">ACFOW3_12910</name>
</gene>
<proteinExistence type="predicted"/>
<accession>A0ABV8DAI8</accession>
<dbReference type="Proteomes" id="UP001595693">
    <property type="component" value="Unassembled WGS sequence"/>
</dbReference>
<name>A0ABV8DAI8_9BURK</name>
<reference evidence="2" key="1">
    <citation type="journal article" date="2019" name="Int. J. Syst. Evol. Microbiol.">
        <title>The Global Catalogue of Microorganisms (GCM) 10K type strain sequencing project: providing services to taxonomists for standard genome sequencing and annotation.</title>
        <authorList>
            <consortium name="The Broad Institute Genomics Platform"/>
            <consortium name="The Broad Institute Genome Sequencing Center for Infectious Disease"/>
            <person name="Wu L."/>
            <person name="Ma J."/>
        </authorList>
    </citation>
    <scope>NUCLEOTIDE SEQUENCE [LARGE SCALE GENOMIC DNA]</scope>
    <source>
        <strain evidence="2">CCUG 2113</strain>
    </source>
</reference>
<keyword evidence="2" id="KW-1185">Reference proteome</keyword>
<dbReference type="EMBL" id="JBHSAJ010000035">
    <property type="protein sequence ID" value="MFC3935516.1"/>
    <property type="molecule type" value="Genomic_DNA"/>
</dbReference>
<dbReference type="RefSeq" id="WP_055397626.1">
    <property type="nucleotide sequence ID" value="NZ_JAMXAX010000137.1"/>
</dbReference>
<organism evidence="1 2">
    <name type="scientific">Acidovorax facilis</name>
    <dbReference type="NCBI Taxonomy" id="12917"/>
    <lineage>
        <taxon>Bacteria</taxon>
        <taxon>Pseudomonadati</taxon>
        <taxon>Pseudomonadota</taxon>
        <taxon>Betaproteobacteria</taxon>
        <taxon>Burkholderiales</taxon>
        <taxon>Comamonadaceae</taxon>
        <taxon>Acidovorax</taxon>
    </lineage>
</organism>
<evidence type="ECO:0000313" key="1">
    <source>
        <dbReference type="EMBL" id="MFC3935516.1"/>
    </source>
</evidence>
<comment type="caution">
    <text evidence="1">The sequence shown here is derived from an EMBL/GenBank/DDBJ whole genome shotgun (WGS) entry which is preliminary data.</text>
</comment>